<evidence type="ECO:0000259" key="9">
    <source>
        <dbReference type="SMART" id="SM00337"/>
    </source>
</evidence>
<dbReference type="Pfam" id="PF00452">
    <property type="entry name" value="Bcl-2"/>
    <property type="match status" value="1"/>
</dbReference>
<evidence type="ECO:0000256" key="8">
    <source>
        <dbReference type="SAM" id="Phobius"/>
    </source>
</evidence>
<dbReference type="GO" id="GO:0005741">
    <property type="term" value="C:mitochondrial outer membrane"/>
    <property type="evidence" value="ECO:0007669"/>
    <property type="project" value="TreeGrafter"/>
</dbReference>
<gene>
    <name evidence="10" type="ORF">PoB_003527200</name>
</gene>
<evidence type="ECO:0000256" key="2">
    <source>
        <dbReference type="ARBA" id="ARBA00009458"/>
    </source>
</evidence>
<reference evidence="10 11" key="1">
    <citation type="journal article" date="2021" name="Elife">
        <title>Chloroplast acquisition without the gene transfer in kleptoplastic sea slugs, Plakobranchus ocellatus.</title>
        <authorList>
            <person name="Maeda T."/>
            <person name="Takahashi S."/>
            <person name="Yoshida T."/>
            <person name="Shimamura S."/>
            <person name="Takaki Y."/>
            <person name="Nagai Y."/>
            <person name="Toyoda A."/>
            <person name="Suzuki Y."/>
            <person name="Arimoto A."/>
            <person name="Ishii H."/>
            <person name="Satoh N."/>
            <person name="Nishiyama T."/>
            <person name="Hasebe M."/>
            <person name="Maruyama T."/>
            <person name="Minagawa J."/>
            <person name="Obokata J."/>
            <person name="Shigenobu S."/>
        </authorList>
    </citation>
    <scope>NUCLEOTIDE SEQUENCE [LARGE SCALE GENOMIC DNA]</scope>
</reference>
<dbReference type="PROSITE" id="PS50062">
    <property type="entry name" value="BCL2_FAMILY"/>
    <property type="match status" value="1"/>
</dbReference>
<sequence>MDEQEEAVFLTSFPGSAGGHVRKLNYTSSTNNNHGHFIDAYSGNSEMGGYSHDGTYAQPLPQQQQRYFFQSVFSASGYSGEGQENDPAFGHAHLFPPSQYTGEMGRRKSSNASLDSYTNSRRRGSHMGSSASRLYDVLDEDSREVATLMTYMRGIGYVVKRTRKALRTALQIVFMARPSRPKLVCEAEVMDQVGWVCKDYIVARLVVRDLMSRKTGITPSNWPKSRHVIAAGAALEALYPRTYSNVSRKLCLTMSSPKVVRNTLMAILEVLFERTITWAKVVSMMAIAGLYAEECTSQGHPDFVHEVVDVVLDFTGGHLLPWLVSQGGWDGFPLPEGSEGNRLSMFRLLLVTGMAISIVVARYYLPSYSSHRPDENLT</sequence>
<dbReference type="SUPFAM" id="SSF56854">
    <property type="entry name" value="Bcl-2 inhibitors of programmed cell death"/>
    <property type="match status" value="1"/>
</dbReference>
<dbReference type="InterPro" id="IPR002475">
    <property type="entry name" value="Bcl2-like"/>
</dbReference>
<dbReference type="GO" id="GO:0008630">
    <property type="term" value="P:intrinsic apoptotic signaling pathway in response to DNA damage"/>
    <property type="evidence" value="ECO:0007669"/>
    <property type="project" value="TreeGrafter"/>
</dbReference>
<evidence type="ECO:0000256" key="4">
    <source>
        <dbReference type="ARBA" id="ARBA00022703"/>
    </source>
</evidence>
<dbReference type="Proteomes" id="UP000735302">
    <property type="component" value="Unassembled WGS sequence"/>
</dbReference>
<proteinExistence type="inferred from homology"/>
<dbReference type="SMART" id="SM00337">
    <property type="entry name" value="BCL"/>
    <property type="match status" value="1"/>
</dbReference>
<comment type="subcellular location">
    <subcellularLocation>
        <location evidence="1">Membrane</location>
        <topology evidence="1">Single-pass membrane protein</topology>
    </subcellularLocation>
</comment>
<feature type="region of interest" description="Disordered" evidence="7">
    <location>
        <begin position="101"/>
        <end position="130"/>
    </location>
</feature>
<evidence type="ECO:0000256" key="7">
    <source>
        <dbReference type="SAM" id="MobiDB-lite"/>
    </source>
</evidence>
<dbReference type="InterPro" id="IPR026298">
    <property type="entry name" value="Bcl-2_fam"/>
</dbReference>
<keyword evidence="11" id="KW-1185">Reference proteome</keyword>
<protein>
    <submittedName>
        <fullName evidence="10">Bcl-2-related ovarian killer protein homolog b-like</fullName>
    </submittedName>
</protein>
<evidence type="ECO:0000256" key="3">
    <source>
        <dbReference type="ARBA" id="ARBA00022692"/>
    </source>
</evidence>
<comment type="similarity">
    <text evidence="2">Belongs to the Bcl-2 family.</text>
</comment>
<feature type="compositionally biased region" description="Polar residues" evidence="7">
    <location>
        <begin position="110"/>
        <end position="119"/>
    </location>
</feature>
<dbReference type="PANTHER" id="PTHR11256">
    <property type="entry name" value="BCL-2 RELATED"/>
    <property type="match status" value="1"/>
</dbReference>
<dbReference type="GO" id="GO:0051400">
    <property type="term" value="F:BH domain binding"/>
    <property type="evidence" value="ECO:0007669"/>
    <property type="project" value="TreeGrafter"/>
</dbReference>
<evidence type="ECO:0000313" key="11">
    <source>
        <dbReference type="Proteomes" id="UP000735302"/>
    </source>
</evidence>
<evidence type="ECO:0000313" key="10">
    <source>
        <dbReference type="EMBL" id="GFO08767.1"/>
    </source>
</evidence>
<dbReference type="PANTHER" id="PTHR11256:SF48">
    <property type="entry name" value="BCL-2-RELATED OVARIAN KILLER PROTEIN"/>
    <property type="match status" value="1"/>
</dbReference>
<organism evidence="10 11">
    <name type="scientific">Plakobranchus ocellatus</name>
    <dbReference type="NCBI Taxonomy" id="259542"/>
    <lineage>
        <taxon>Eukaryota</taxon>
        <taxon>Metazoa</taxon>
        <taxon>Spiralia</taxon>
        <taxon>Lophotrochozoa</taxon>
        <taxon>Mollusca</taxon>
        <taxon>Gastropoda</taxon>
        <taxon>Heterobranchia</taxon>
        <taxon>Euthyneura</taxon>
        <taxon>Panpulmonata</taxon>
        <taxon>Sacoglossa</taxon>
        <taxon>Placobranchoidea</taxon>
        <taxon>Plakobranchidae</taxon>
        <taxon>Plakobranchus</taxon>
    </lineage>
</organism>
<dbReference type="AlphaFoldDB" id="A0AAV4AND8"/>
<keyword evidence="6 8" id="KW-0472">Membrane</keyword>
<name>A0AAV4AND8_9GAST</name>
<dbReference type="InterPro" id="IPR046371">
    <property type="entry name" value="Bcl-2_BH1-3"/>
</dbReference>
<comment type="caution">
    <text evidence="10">The sequence shown here is derived from an EMBL/GenBank/DDBJ whole genome shotgun (WGS) entry which is preliminary data.</text>
</comment>
<dbReference type="EMBL" id="BLXT01003994">
    <property type="protein sequence ID" value="GFO08767.1"/>
    <property type="molecule type" value="Genomic_DNA"/>
</dbReference>
<dbReference type="GO" id="GO:0001836">
    <property type="term" value="P:release of cytochrome c from mitochondria"/>
    <property type="evidence" value="ECO:0007669"/>
    <property type="project" value="TreeGrafter"/>
</dbReference>
<feature type="domain" description="Bcl-2 Bcl-2 homology region 1-3" evidence="9">
    <location>
        <begin position="228"/>
        <end position="329"/>
    </location>
</feature>
<evidence type="ECO:0000256" key="1">
    <source>
        <dbReference type="ARBA" id="ARBA00004167"/>
    </source>
</evidence>
<dbReference type="GO" id="GO:0042981">
    <property type="term" value="P:regulation of apoptotic process"/>
    <property type="evidence" value="ECO:0007669"/>
    <property type="project" value="InterPro"/>
</dbReference>
<keyword evidence="4" id="KW-0053">Apoptosis</keyword>
<dbReference type="Gene3D" id="1.10.437.10">
    <property type="entry name" value="Blc2-like"/>
    <property type="match status" value="1"/>
</dbReference>
<evidence type="ECO:0000256" key="5">
    <source>
        <dbReference type="ARBA" id="ARBA00022989"/>
    </source>
</evidence>
<dbReference type="GO" id="GO:0097192">
    <property type="term" value="P:extrinsic apoptotic signaling pathway in absence of ligand"/>
    <property type="evidence" value="ECO:0007669"/>
    <property type="project" value="TreeGrafter"/>
</dbReference>
<accession>A0AAV4AND8</accession>
<keyword evidence="3 8" id="KW-0812">Transmembrane</keyword>
<evidence type="ECO:0000256" key="6">
    <source>
        <dbReference type="ARBA" id="ARBA00023136"/>
    </source>
</evidence>
<feature type="transmembrane region" description="Helical" evidence="8">
    <location>
        <begin position="345"/>
        <end position="365"/>
    </location>
</feature>
<dbReference type="InterPro" id="IPR036834">
    <property type="entry name" value="Bcl-2-like_sf"/>
</dbReference>
<dbReference type="CDD" id="cd06845">
    <property type="entry name" value="Bcl-2_like"/>
    <property type="match status" value="1"/>
</dbReference>
<keyword evidence="5 8" id="KW-1133">Transmembrane helix</keyword>